<dbReference type="GO" id="GO:0005737">
    <property type="term" value="C:cytoplasm"/>
    <property type="evidence" value="ECO:0007669"/>
    <property type="project" value="TreeGrafter"/>
</dbReference>
<keyword evidence="9 11" id="KW-0539">Nucleus</keyword>
<dbReference type="GO" id="GO:0046872">
    <property type="term" value="F:metal ion binding"/>
    <property type="evidence" value="ECO:0007669"/>
    <property type="project" value="UniProtKB-KW"/>
</dbReference>
<dbReference type="EMBL" id="JADNYJ010000140">
    <property type="protein sequence ID" value="KAF8880470.1"/>
    <property type="molecule type" value="Genomic_DNA"/>
</dbReference>
<keyword evidence="17" id="KW-1185">Reference proteome</keyword>
<evidence type="ECO:0000256" key="4">
    <source>
        <dbReference type="ARBA" id="ARBA00022801"/>
    </source>
</evidence>
<gene>
    <name evidence="16" type="ORF">CPB84DRAFT_1792552</name>
</gene>
<accession>A0A9P5TH76</accession>
<keyword evidence="5 11" id="KW-0347">Helicase</keyword>
<dbReference type="FunFam" id="3.40.50.300:FF:001544">
    <property type="entry name" value="ATP-dependent DNA helicase"/>
    <property type="match status" value="1"/>
</dbReference>
<dbReference type="InterPro" id="IPR011545">
    <property type="entry name" value="DEAD/DEAH_box_helicase_dom"/>
</dbReference>
<organism evidence="16 17">
    <name type="scientific">Gymnopilus junonius</name>
    <name type="common">Spectacular rustgill mushroom</name>
    <name type="synonym">Gymnopilus spectabilis subsp. junonius</name>
    <dbReference type="NCBI Taxonomy" id="109634"/>
    <lineage>
        <taxon>Eukaryota</taxon>
        <taxon>Fungi</taxon>
        <taxon>Dikarya</taxon>
        <taxon>Basidiomycota</taxon>
        <taxon>Agaricomycotina</taxon>
        <taxon>Agaricomycetes</taxon>
        <taxon>Agaricomycetidae</taxon>
        <taxon>Agaricales</taxon>
        <taxon>Agaricineae</taxon>
        <taxon>Hymenogastraceae</taxon>
        <taxon>Gymnopilus</taxon>
    </lineage>
</organism>
<evidence type="ECO:0000256" key="13">
    <source>
        <dbReference type="SAM" id="MobiDB-lite"/>
    </source>
</evidence>
<keyword evidence="7" id="KW-0238">DNA-binding</keyword>
<dbReference type="GO" id="GO:0043138">
    <property type="term" value="F:3'-5' DNA helicase activity"/>
    <property type="evidence" value="ECO:0007669"/>
    <property type="project" value="UniProtKB-EC"/>
</dbReference>
<evidence type="ECO:0000256" key="1">
    <source>
        <dbReference type="ARBA" id="ARBA00005446"/>
    </source>
</evidence>
<dbReference type="PROSITE" id="PS00690">
    <property type="entry name" value="DEAH_ATP_HELICASE"/>
    <property type="match status" value="1"/>
</dbReference>
<keyword evidence="12" id="KW-0175">Coiled coil</keyword>
<dbReference type="GO" id="GO:0000724">
    <property type="term" value="P:double-strand break repair via homologous recombination"/>
    <property type="evidence" value="ECO:0007669"/>
    <property type="project" value="TreeGrafter"/>
</dbReference>
<dbReference type="Gene3D" id="1.10.10.10">
    <property type="entry name" value="Winged helix-like DNA-binding domain superfamily/Winged helix DNA-binding domain"/>
    <property type="match status" value="1"/>
</dbReference>
<comment type="similarity">
    <text evidence="1 11">Belongs to the helicase family. RecQ subfamily.</text>
</comment>
<comment type="catalytic activity">
    <reaction evidence="11">
        <text>ATP + H2O = ADP + phosphate + H(+)</text>
        <dbReference type="Rhea" id="RHEA:13065"/>
        <dbReference type="ChEBI" id="CHEBI:15377"/>
        <dbReference type="ChEBI" id="CHEBI:15378"/>
        <dbReference type="ChEBI" id="CHEBI:30616"/>
        <dbReference type="ChEBI" id="CHEBI:43474"/>
        <dbReference type="ChEBI" id="CHEBI:456216"/>
    </reaction>
</comment>
<dbReference type="SUPFAM" id="SSF52540">
    <property type="entry name" value="P-loop containing nucleoside triphosphate hydrolases"/>
    <property type="match status" value="1"/>
</dbReference>
<dbReference type="EC" id="5.6.2.4" evidence="11"/>
<evidence type="ECO:0000259" key="14">
    <source>
        <dbReference type="PROSITE" id="PS51192"/>
    </source>
</evidence>
<dbReference type="Proteomes" id="UP000724874">
    <property type="component" value="Unassembled WGS sequence"/>
</dbReference>
<sequence length="789" mass="88198">MASFGYMDGDHLDSILEYSRQIHESSRRSSGASSSSTKVDIRRNDEEFDRKNAHIRSRIAELDAEMVAYRVEISDLENQIQLRQHEKYALEKQLSQSTRKAPSGINYSTTDFEWSDALKARMKSVFGINDFRLCQRGVCNANMEGRDIVCIMPTGGGKSLTYQLPALFTAGCTLVISPLISLMTDQILHLRDAGVEAIMLNSATAKEEKTDILNRLKKMADKKLASYDKEIKLTYVTPERLSKDKRFLSLLQRLYEAKKLARIVIDEAHCVSQLGHDFRPDYKELHILRKIFPHVPIMALSATCGPEVLKDLINILGLKEPVDGNNADEHGTVYFSSPLYRKNLHYRVLPKPDKAADHLEAIRDYILENHPNDSGIIYCFTVKDSETVAEKLREISNGRIKTGVYNASVAESEKMKLHVAWRRGTIKVVCATIAFGLGIDKGDVRFVLHHSKSLEGFYQESGRAGRDGQDSDCVLYYRPQDVVHLAGIMAGEKDGKRKLYAMVKFAEGLRRCRKVGFAEYFSHSSQLSIASFATDEKGALDPCGHCDNCTRSPESIERRDVTLATWKVLKVANEVHQAGGRLTMGKLATLVRGGNKGMYEVTVGRRAAIERNLDLPDLIGGPVELTKNDTEHLLVYLLTQDYLQEEYYQTSYTVVAYLVPGRLSARFIHLTRDAAVNGTRGKVEVDFLKPEAKKRKSKKSDGSTKTSVPKKRKTTGSGKGKGKAAAGSEDESSDEEIEEDIAQGLAAVHSDDMYASDNDEAEDFECDKAPNSRTRTVITVDHEVIELSD</sequence>
<evidence type="ECO:0000313" key="17">
    <source>
        <dbReference type="Proteomes" id="UP000724874"/>
    </source>
</evidence>
<feature type="region of interest" description="Disordered" evidence="13">
    <location>
        <begin position="23"/>
        <end position="43"/>
    </location>
</feature>
<keyword evidence="8" id="KW-0413">Isomerase</keyword>
<dbReference type="AlphaFoldDB" id="A0A9P5TH76"/>
<evidence type="ECO:0000256" key="3">
    <source>
        <dbReference type="ARBA" id="ARBA00022741"/>
    </source>
</evidence>
<feature type="region of interest" description="Disordered" evidence="13">
    <location>
        <begin position="687"/>
        <end position="771"/>
    </location>
</feature>
<name>A0A9P5TH76_GYMJU</name>
<dbReference type="GO" id="GO:0005694">
    <property type="term" value="C:chromosome"/>
    <property type="evidence" value="ECO:0007669"/>
    <property type="project" value="TreeGrafter"/>
</dbReference>
<feature type="compositionally biased region" description="Acidic residues" evidence="13">
    <location>
        <begin position="728"/>
        <end position="741"/>
    </location>
</feature>
<dbReference type="OrthoDB" id="10261556at2759"/>
<dbReference type="InterPro" id="IPR001650">
    <property type="entry name" value="Helicase_C-like"/>
</dbReference>
<dbReference type="PROSITE" id="PS51194">
    <property type="entry name" value="HELICASE_CTER"/>
    <property type="match status" value="1"/>
</dbReference>
<dbReference type="InterPro" id="IPR002464">
    <property type="entry name" value="DNA/RNA_helicase_DEAH_CS"/>
</dbReference>
<dbReference type="Gene3D" id="3.40.50.300">
    <property type="entry name" value="P-loop containing nucleotide triphosphate hydrolases"/>
    <property type="match status" value="2"/>
</dbReference>
<dbReference type="PROSITE" id="PS51192">
    <property type="entry name" value="HELICASE_ATP_BIND_1"/>
    <property type="match status" value="1"/>
</dbReference>
<dbReference type="InterPro" id="IPR004589">
    <property type="entry name" value="DNA_helicase_ATP-dep_RecQ"/>
</dbReference>
<keyword evidence="2" id="KW-0479">Metal-binding</keyword>
<evidence type="ECO:0000256" key="7">
    <source>
        <dbReference type="ARBA" id="ARBA00023125"/>
    </source>
</evidence>
<feature type="coiled-coil region" evidence="12">
    <location>
        <begin position="59"/>
        <end position="93"/>
    </location>
</feature>
<dbReference type="SMART" id="SM00490">
    <property type="entry name" value="HELICc"/>
    <property type="match status" value="1"/>
</dbReference>
<dbReference type="InterPro" id="IPR036388">
    <property type="entry name" value="WH-like_DNA-bd_sf"/>
</dbReference>
<dbReference type="PANTHER" id="PTHR13710:SF105">
    <property type="entry name" value="ATP-DEPENDENT DNA HELICASE Q1"/>
    <property type="match status" value="1"/>
</dbReference>
<dbReference type="GO" id="GO:0005524">
    <property type="term" value="F:ATP binding"/>
    <property type="evidence" value="ECO:0007669"/>
    <property type="project" value="UniProtKB-KW"/>
</dbReference>
<proteinExistence type="inferred from homology"/>
<dbReference type="GO" id="GO:0016787">
    <property type="term" value="F:hydrolase activity"/>
    <property type="evidence" value="ECO:0007669"/>
    <property type="project" value="UniProtKB-KW"/>
</dbReference>
<reference evidence="16" key="1">
    <citation type="submission" date="2020-11" db="EMBL/GenBank/DDBJ databases">
        <authorList>
            <consortium name="DOE Joint Genome Institute"/>
            <person name="Ahrendt S."/>
            <person name="Riley R."/>
            <person name="Andreopoulos W."/>
            <person name="LaButti K."/>
            <person name="Pangilinan J."/>
            <person name="Ruiz-duenas F.J."/>
            <person name="Barrasa J.M."/>
            <person name="Sanchez-Garcia M."/>
            <person name="Camarero S."/>
            <person name="Miyauchi S."/>
            <person name="Serrano A."/>
            <person name="Linde D."/>
            <person name="Babiker R."/>
            <person name="Drula E."/>
            <person name="Ayuso-Fernandez I."/>
            <person name="Pacheco R."/>
            <person name="Padilla G."/>
            <person name="Ferreira P."/>
            <person name="Barriuso J."/>
            <person name="Kellner H."/>
            <person name="Castanera R."/>
            <person name="Alfaro M."/>
            <person name="Ramirez L."/>
            <person name="Pisabarro A.G."/>
            <person name="Kuo A."/>
            <person name="Tritt A."/>
            <person name="Lipzen A."/>
            <person name="He G."/>
            <person name="Yan M."/>
            <person name="Ng V."/>
            <person name="Cullen D."/>
            <person name="Martin F."/>
            <person name="Rosso M.-N."/>
            <person name="Henrissat B."/>
            <person name="Hibbett D."/>
            <person name="Martinez A.T."/>
            <person name="Grigoriev I.V."/>
        </authorList>
    </citation>
    <scope>NUCLEOTIDE SEQUENCE</scope>
    <source>
        <strain evidence="16">AH 44721</strain>
    </source>
</reference>
<dbReference type="SMART" id="SM00487">
    <property type="entry name" value="DEXDc"/>
    <property type="match status" value="1"/>
</dbReference>
<keyword evidence="6 11" id="KW-0067">ATP-binding</keyword>
<evidence type="ECO:0000256" key="12">
    <source>
        <dbReference type="SAM" id="Coils"/>
    </source>
</evidence>
<dbReference type="InterPro" id="IPR027417">
    <property type="entry name" value="P-loop_NTPase"/>
</dbReference>
<feature type="domain" description="Helicase C-terminal" evidence="15">
    <location>
        <begin position="361"/>
        <end position="510"/>
    </location>
</feature>
<dbReference type="Pfam" id="PF00270">
    <property type="entry name" value="DEAD"/>
    <property type="match status" value="1"/>
</dbReference>
<dbReference type="GO" id="GO:0005634">
    <property type="term" value="C:nucleus"/>
    <property type="evidence" value="ECO:0007669"/>
    <property type="project" value="UniProtKB-SubCell"/>
</dbReference>
<evidence type="ECO:0000256" key="2">
    <source>
        <dbReference type="ARBA" id="ARBA00022723"/>
    </source>
</evidence>
<dbReference type="Pfam" id="PF00271">
    <property type="entry name" value="Helicase_C"/>
    <property type="match status" value="1"/>
</dbReference>
<evidence type="ECO:0000256" key="10">
    <source>
        <dbReference type="ARBA" id="ARBA00034617"/>
    </source>
</evidence>
<comment type="caution">
    <text evidence="16">The sequence shown here is derived from an EMBL/GenBank/DDBJ whole genome shotgun (WGS) entry which is preliminary data.</text>
</comment>
<feature type="domain" description="Helicase ATP-binding" evidence="14">
    <location>
        <begin position="139"/>
        <end position="322"/>
    </location>
</feature>
<protein>
    <recommendedName>
        <fullName evidence="11">ATP-dependent DNA helicase</fullName>
        <ecNumber evidence="11">5.6.2.4</ecNumber>
    </recommendedName>
</protein>
<evidence type="ECO:0000313" key="16">
    <source>
        <dbReference type="EMBL" id="KAF8880470.1"/>
    </source>
</evidence>
<dbReference type="PANTHER" id="PTHR13710">
    <property type="entry name" value="DNA HELICASE RECQ FAMILY MEMBER"/>
    <property type="match status" value="1"/>
</dbReference>
<dbReference type="NCBIfam" id="TIGR00614">
    <property type="entry name" value="recQ_fam"/>
    <property type="match status" value="1"/>
</dbReference>
<evidence type="ECO:0000256" key="8">
    <source>
        <dbReference type="ARBA" id="ARBA00023235"/>
    </source>
</evidence>
<keyword evidence="4 11" id="KW-0378">Hydrolase</keyword>
<evidence type="ECO:0000256" key="5">
    <source>
        <dbReference type="ARBA" id="ARBA00022806"/>
    </source>
</evidence>
<dbReference type="InterPro" id="IPR014001">
    <property type="entry name" value="Helicase_ATP-bd"/>
</dbReference>
<dbReference type="Pfam" id="PF16124">
    <property type="entry name" value="RecQ_Zn_bind"/>
    <property type="match status" value="1"/>
</dbReference>
<keyword evidence="3 11" id="KW-0547">Nucleotide-binding</keyword>
<comment type="subcellular location">
    <subcellularLocation>
        <location evidence="11">Nucleus</location>
    </subcellularLocation>
</comment>
<dbReference type="GO" id="GO:0003677">
    <property type="term" value="F:DNA binding"/>
    <property type="evidence" value="ECO:0007669"/>
    <property type="project" value="UniProtKB-KW"/>
</dbReference>
<evidence type="ECO:0000259" key="15">
    <source>
        <dbReference type="PROSITE" id="PS51194"/>
    </source>
</evidence>
<evidence type="ECO:0000256" key="6">
    <source>
        <dbReference type="ARBA" id="ARBA00022840"/>
    </source>
</evidence>
<dbReference type="GO" id="GO:0009378">
    <property type="term" value="F:four-way junction helicase activity"/>
    <property type="evidence" value="ECO:0007669"/>
    <property type="project" value="TreeGrafter"/>
</dbReference>
<evidence type="ECO:0000256" key="11">
    <source>
        <dbReference type="RuleBase" id="RU364117"/>
    </source>
</evidence>
<dbReference type="InterPro" id="IPR032284">
    <property type="entry name" value="RecQ_Zn-bd"/>
</dbReference>
<evidence type="ECO:0000256" key="9">
    <source>
        <dbReference type="ARBA" id="ARBA00023242"/>
    </source>
</evidence>
<comment type="catalytic activity">
    <reaction evidence="10 11">
        <text>Couples ATP hydrolysis with the unwinding of duplex DNA by translocating in the 3'-5' direction.</text>
        <dbReference type="EC" id="5.6.2.4"/>
    </reaction>
</comment>